<keyword evidence="25" id="KW-0175">Coiled coil</keyword>
<dbReference type="OrthoDB" id="289314at2759"/>
<feature type="compositionally biased region" description="Basic and acidic residues" evidence="26">
    <location>
        <begin position="85"/>
        <end position="95"/>
    </location>
</feature>
<evidence type="ECO:0000256" key="26">
    <source>
        <dbReference type="SAM" id="MobiDB-lite"/>
    </source>
</evidence>
<feature type="compositionally biased region" description="Polar residues" evidence="26">
    <location>
        <begin position="506"/>
        <end position="532"/>
    </location>
</feature>
<dbReference type="PANTHER" id="PTHR46979:SF2">
    <property type="entry name" value="SORTING NEXIN-41"/>
    <property type="match status" value="1"/>
</dbReference>
<keyword evidence="18" id="KW-0472">Membrane</keyword>
<evidence type="ECO:0000256" key="20">
    <source>
        <dbReference type="ARBA" id="ARBA00029909"/>
    </source>
</evidence>
<keyword evidence="10" id="KW-0548">Nucleotidyltransferase</keyword>
<evidence type="ECO:0000256" key="15">
    <source>
        <dbReference type="ARBA" id="ARBA00023042"/>
    </source>
</evidence>
<dbReference type="GO" id="GO:0005524">
    <property type="term" value="F:ATP binding"/>
    <property type="evidence" value="ECO:0007669"/>
    <property type="project" value="InterPro"/>
</dbReference>
<evidence type="ECO:0000256" key="19">
    <source>
        <dbReference type="ARBA" id="ARBA00023242"/>
    </source>
</evidence>
<evidence type="ECO:0000256" key="5">
    <source>
        <dbReference type="ARBA" id="ARBA00012475"/>
    </source>
</evidence>
<dbReference type="GO" id="GO:0005525">
    <property type="term" value="F:GTP binding"/>
    <property type="evidence" value="ECO:0007669"/>
    <property type="project" value="UniProtKB-KW"/>
</dbReference>
<dbReference type="GO" id="GO:0004484">
    <property type="term" value="F:mRNA guanylyltransferase activity"/>
    <property type="evidence" value="ECO:0007669"/>
    <property type="project" value="UniProtKB-EC"/>
</dbReference>
<comment type="subcellular location">
    <subcellularLocation>
        <location evidence="2">Endosome membrane</location>
        <topology evidence="2">Peripheral membrane protein</topology>
    </subcellularLocation>
    <subcellularLocation>
        <location evidence="1">Nucleus</location>
    </subcellularLocation>
</comment>
<dbReference type="SUPFAM" id="SSF50249">
    <property type="entry name" value="Nucleic acid-binding proteins"/>
    <property type="match status" value="1"/>
</dbReference>
<feature type="region of interest" description="Disordered" evidence="26">
    <location>
        <begin position="455"/>
        <end position="532"/>
    </location>
</feature>
<evidence type="ECO:0000256" key="13">
    <source>
        <dbReference type="ARBA" id="ARBA00022927"/>
    </source>
</evidence>
<dbReference type="EMBL" id="WOWK01000057">
    <property type="protein sequence ID" value="KAF0322921.1"/>
    <property type="molecule type" value="Genomic_DNA"/>
</dbReference>
<evidence type="ECO:0000256" key="6">
    <source>
        <dbReference type="ARBA" id="ARBA00019171"/>
    </source>
</evidence>
<evidence type="ECO:0000256" key="11">
    <source>
        <dbReference type="ARBA" id="ARBA00022741"/>
    </source>
</evidence>
<dbReference type="CDD" id="cd06867">
    <property type="entry name" value="PX_SNX41_42"/>
    <property type="match status" value="1"/>
</dbReference>
<feature type="compositionally biased region" description="Low complexity" evidence="26">
    <location>
        <begin position="20"/>
        <end position="32"/>
    </location>
</feature>
<dbReference type="InterPro" id="IPR044106">
    <property type="entry name" value="PX_Snx41/Atg20"/>
</dbReference>
<comment type="similarity">
    <text evidence="4">Belongs to the sorting nexin family.</text>
</comment>
<evidence type="ECO:0000256" key="14">
    <source>
        <dbReference type="ARBA" id="ARBA00023006"/>
    </source>
</evidence>
<dbReference type="Pfam" id="PF09325">
    <property type="entry name" value="Vps5"/>
    <property type="match status" value="1"/>
</dbReference>
<evidence type="ECO:0000256" key="21">
    <source>
        <dbReference type="ARBA" id="ARBA00030702"/>
    </source>
</evidence>
<evidence type="ECO:0000256" key="22">
    <source>
        <dbReference type="ARBA" id="ARBA00044624"/>
    </source>
</evidence>
<dbReference type="Gene3D" id="1.20.1270.60">
    <property type="entry name" value="Arfaptin homology (AH) domain/BAR domain"/>
    <property type="match status" value="2"/>
</dbReference>
<evidence type="ECO:0000256" key="23">
    <source>
        <dbReference type="ARBA" id="ARBA00047082"/>
    </source>
</evidence>
<dbReference type="InterPro" id="IPR051079">
    <property type="entry name" value="Sorting_Nexin_Autophagy"/>
</dbReference>
<evidence type="ECO:0000256" key="3">
    <source>
        <dbReference type="ARBA" id="ARBA00010237"/>
    </source>
</evidence>
<dbReference type="Gene3D" id="2.40.50.140">
    <property type="entry name" value="Nucleic acid-binding proteins"/>
    <property type="match status" value="1"/>
</dbReference>
<dbReference type="FunFam" id="2.40.50.140:FF:000275">
    <property type="entry name" value="mRNA-capping enzyme subunit alpha"/>
    <property type="match status" value="1"/>
</dbReference>
<keyword evidence="19" id="KW-0539">Nucleus</keyword>
<keyword evidence="17" id="KW-0342">GTP-binding</keyword>
<comment type="subunit">
    <text evidence="23">Heterodimer. The mRNA-capping enzyme is composed of two separate chains alpha and beta, respectively a mRNA guanylyltransferase and an mRNA 5'-triphosphate monophosphatase.</text>
</comment>
<dbReference type="Pfam" id="PF01331">
    <property type="entry name" value="mRNA_cap_enzyme"/>
    <property type="match status" value="1"/>
</dbReference>
<feature type="domain" description="PX" evidence="27">
    <location>
        <begin position="111"/>
        <end position="230"/>
    </location>
</feature>
<sequence length="1056" mass="119549">MWNDEDNNPYGTSFDRRDSLTSSSANPASPTSHLDDSSDSADADWETLDQRFDIPQTPSTTSDEAPQNRGLGHDESEVESSDNEPIARDRGDIVPRPKPGGYESRVEQILYENPSMPILITDAGKSAESGGRYIVYTIRTGNLEVRRRYSEFASLREALTRLHPTLIIPPIPEKHTMADYAANPTNAKQDQQIIDLRKRMLAVFLNRCRRMEEVRVDGVWWRFLDPNASWSEVLHSHPVASVPKSVLKAPPLDPANPTPAHAFLPVPASSAKLRTTGGPGVDPNAIAGTGSHVCGRFPPDSHNLSEQELDPYFITYEASIKELEQLLSGSMEKVNRRTLSHLSALAADLCELGSKFNAFALSEQAPSLGPALERVGQAADSSYIATEELSGSLGASFAEPMRENAQFAGVVRSVLKYRVLKRVQQEQTSDELNKKIALLDQLERSEQEAKRIEQYLSSSQQITPPPKRSTSLREAGTSNHQREGSAEDTASIDSDFPPTHGEPAPSASQGVPQRSNSTPGHKKAASSNSITNKIFGPIRHAIQGVADVDPERTRRDMIGKTRESIEQLEQAKVVSEHDVKEASASILKDLKRFQGEKEEDLRRYMLAYAKSQIEWAKKNKETWEDAKAEQVRAVASSRLQHTLGTLPSSETFRRREARPDLFVLSPLRNTTHKMDGVQPPPEGPIASIAEPGIKAEGQLLFDLRREVANLLHRNQTSFPGAQPVSFARKHLDELRNKDYYVCEKSDGIRYLLYLTEDESGREIHYLIDRKNDYWFIKNSSFHFPRKDDVGKHHTRTIVDGELVMDDVGGGQKAPRFLVFDCLVLDGQDLMSRTLDKRLAYFQENIYKPYRDLFKQYPEEKDFQPFLVEMKSMQLSYGIEMMFREILPKLRHGNDGLIFTCVSSDYKHGTDPHILKWKPPEENTVDCRLRLNFPTVHPDENFDDFTEPYIDYESVPRSELWSFMGDGQYQFFSEVHITEDEWETLKSLGDPLNNRIVECHKDDKNRWRIIRFRDDKAEANHISTIKSVMESIEDRVTEKDLAEAAKGIKDCWKTRKR</sequence>
<dbReference type="PROSITE" id="PS50195">
    <property type="entry name" value="PX"/>
    <property type="match status" value="1"/>
</dbReference>
<dbReference type="InterPro" id="IPR027267">
    <property type="entry name" value="AH/BAR_dom_sf"/>
</dbReference>
<gene>
    <name evidence="28" type="ORF">GQ607_009922</name>
</gene>
<comment type="caution">
    <text evidence="28">The sequence shown here is derived from an EMBL/GenBank/DDBJ whole genome shotgun (WGS) entry which is preliminary data.</text>
</comment>
<dbReference type="PANTHER" id="PTHR46979">
    <property type="entry name" value="SORTING NEXIN-41"/>
    <property type="match status" value="1"/>
</dbReference>
<dbReference type="GO" id="GO:0006370">
    <property type="term" value="P:7-methylguanosine mRNA capping"/>
    <property type="evidence" value="ECO:0007669"/>
    <property type="project" value="UniProtKB-KW"/>
</dbReference>
<dbReference type="SUPFAM" id="SSF64268">
    <property type="entry name" value="PX domain"/>
    <property type="match status" value="1"/>
</dbReference>
<evidence type="ECO:0000256" key="7">
    <source>
        <dbReference type="ARBA" id="ARBA00022448"/>
    </source>
</evidence>
<evidence type="ECO:0000256" key="18">
    <source>
        <dbReference type="ARBA" id="ARBA00023136"/>
    </source>
</evidence>
<dbReference type="Gene3D" id="3.30.470.30">
    <property type="entry name" value="DNA ligase/mRNA capping enzyme"/>
    <property type="match status" value="1"/>
</dbReference>
<evidence type="ECO:0000313" key="29">
    <source>
        <dbReference type="Proteomes" id="UP000434172"/>
    </source>
</evidence>
<feature type="coiled-coil region" evidence="25">
    <location>
        <begin position="425"/>
        <end position="455"/>
    </location>
</feature>
<dbReference type="GO" id="GO:0006914">
    <property type="term" value="P:autophagy"/>
    <property type="evidence" value="ECO:0007669"/>
    <property type="project" value="UniProtKB-KW"/>
</dbReference>
<feature type="compositionally biased region" description="Acidic residues" evidence="26">
    <location>
        <begin position="37"/>
        <end position="47"/>
    </location>
</feature>
<evidence type="ECO:0000256" key="24">
    <source>
        <dbReference type="ARBA" id="ARBA00053845"/>
    </source>
</evidence>
<dbReference type="GO" id="GO:0015031">
    <property type="term" value="P:protein transport"/>
    <property type="evidence" value="ECO:0007669"/>
    <property type="project" value="UniProtKB-KW"/>
</dbReference>
<evidence type="ECO:0000313" key="28">
    <source>
        <dbReference type="EMBL" id="KAF0322921.1"/>
    </source>
</evidence>
<proteinExistence type="inferred from homology"/>
<comment type="similarity">
    <text evidence="3">Belongs to the eukaryotic GTase family.</text>
</comment>
<dbReference type="GO" id="GO:0005634">
    <property type="term" value="C:nucleus"/>
    <property type="evidence" value="ECO:0007669"/>
    <property type="project" value="UniProtKB-SubCell"/>
</dbReference>
<evidence type="ECO:0000256" key="12">
    <source>
        <dbReference type="ARBA" id="ARBA00022753"/>
    </source>
</evidence>
<feature type="compositionally biased region" description="Polar residues" evidence="26">
    <location>
        <begin position="56"/>
        <end position="65"/>
    </location>
</feature>
<evidence type="ECO:0000256" key="25">
    <source>
        <dbReference type="SAM" id="Coils"/>
    </source>
</evidence>
<dbReference type="InterPro" id="IPR015404">
    <property type="entry name" value="Vps5_C"/>
</dbReference>
<dbReference type="CDD" id="cd07895">
    <property type="entry name" value="Adenylation_mRNA_capping"/>
    <property type="match status" value="1"/>
</dbReference>
<dbReference type="InterPro" id="IPR013846">
    <property type="entry name" value="mRNA_cap_enzyme_C"/>
</dbReference>
<reference evidence="28 29" key="1">
    <citation type="submission" date="2019-12" db="EMBL/GenBank/DDBJ databases">
        <title>A genome sequence resource for the geographically widespread anthracnose pathogen Colletotrichum asianum.</title>
        <authorList>
            <person name="Meng Y."/>
        </authorList>
    </citation>
    <scope>NUCLEOTIDE SEQUENCE [LARGE SCALE GENOMIC DNA]</scope>
    <source>
        <strain evidence="28 29">ICMP 18580</strain>
    </source>
</reference>
<dbReference type="GO" id="GO:0005829">
    <property type="term" value="C:cytosol"/>
    <property type="evidence" value="ECO:0007669"/>
    <property type="project" value="GOC"/>
</dbReference>
<keyword evidence="12" id="KW-0967">Endosome</keyword>
<keyword evidence="15" id="KW-0506">mRNA capping</keyword>
<dbReference type="EC" id="2.7.7.50" evidence="5"/>
<keyword evidence="14" id="KW-0072">Autophagy</keyword>
<dbReference type="InterPro" id="IPR036871">
    <property type="entry name" value="PX_dom_sf"/>
</dbReference>
<dbReference type="Proteomes" id="UP000434172">
    <property type="component" value="Unassembled WGS sequence"/>
</dbReference>
<evidence type="ECO:0000256" key="4">
    <source>
        <dbReference type="ARBA" id="ARBA00010883"/>
    </source>
</evidence>
<evidence type="ECO:0000256" key="8">
    <source>
        <dbReference type="ARBA" id="ARBA00022664"/>
    </source>
</evidence>
<evidence type="ECO:0000256" key="2">
    <source>
        <dbReference type="ARBA" id="ARBA00004481"/>
    </source>
</evidence>
<keyword evidence="11" id="KW-0547">Nucleotide-binding</keyword>
<dbReference type="InterPro" id="IPR012340">
    <property type="entry name" value="NA-bd_OB-fold"/>
</dbReference>
<keyword evidence="16" id="KW-0446">Lipid-binding</keyword>
<dbReference type="Pfam" id="PF03919">
    <property type="entry name" value="mRNA_cap_C"/>
    <property type="match status" value="1"/>
</dbReference>
<evidence type="ECO:0000256" key="17">
    <source>
        <dbReference type="ARBA" id="ARBA00023134"/>
    </source>
</evidence>
<feature type="region of interest" description="Disordered" evidence="26">
    <location>
        <begin position="1"/>
        <end position="101"/>
    </location>
</feature>
<dbReference type="Gene3D" id="3.30.1520.10">
    <property type="entry name" value="Phox-like domain"/>
    <property type="match status" value="1"/>
</dbReference>
<accession>A0A8H3W5Q8</accession>
<dbReference type="InterPro" id="IPR001683">
    <property type="entry name" value="PX_dom"/>
</dbReference>
<evidence type="ECO:0000259" key="27">
    <source>
        <dbReference type="PROSITE" id="PS50195"/>
    </source>
</evidence>
<dbReference type="GO" id="GO:0042147">
    <property type="term" value="P:retrograde transport, endosome to Golgi"/>
    <property type="evidence" value="ECO:0007669"/>
    <property type="project" value="InterPro"/>
</dbReference>
<dbReference type="InterPro" id="IPR001339">
    <property type="entry name" value="mRNA_cap_enzyme_adenylation"/>
</dbReference>
<dbReference type="SMART" id="SM00312">
    <property type="entry name" value="PX"/>
    <property type="match status" value="1"/>
</dbReference>
<evidence type="ECO:0000256" key="10">
    <source>
        <dbReference type="ARBA" id="ARBA00022695"/>
    </source>
</evidence>
<keyword evidence="8" id="KW-0507">mRNA processing</keyword>
<organism evidence="28 29">
    <name type="scientific">Colletotrichum asianum</name>
    <dbReference type="NCBI Taxonomy" id="702518"/>
    <lineage>
        <taxon>Eukaryota</taxon>
        <taxon>Fungi</taxon>
        <taxon>Dikarya</taxon>
        <taxon>Ascomycota</taxon>
        <taxon>Pezizomycotina</taxon>
        <taxon>Sordariomycetes</taxon>
        <taxon>Hypocreomycetidae</taxon>
        <taxon>Glomerellales</taxon>
        <taxon>Glomerellaceae</taxon>
        <taxon>Colletotrichum</taxon>
        <taxon>Colletotrichum gloeosporioides species complex</taxon>
    </lineage>
</organism>
<dbReference type="Pfam" id="PF00787">
    <property type="entry name" value="PX"/>
    <property type="match status" value="1"/>
</dbReference>
<dbReference type="AlphaFoldDB" id="A0A8H3W5Q8"/>
<evidence type="ECO:0000256" key="1">
    <source>
        <dbReference type="ARBA" id="ARBA00004123"/>
    </source>
</evidence>
<dbReference type="SUPFAM" id="SSF56091">
    <property type="entry name" value="DNA ligase/mRNA capping enzyme, catalytic domain"/>
    <property type="match status" value="1"/>
</dbReference>
<comment type="function">
    <text evidence="24">Second step of mRNA capping. Transfer of the GMP moiety of GTP to the 5'-end of RNA via an enzyme-GMP covalent reaction intermediate.</text>
</comment>
<evidence type="ECO:0000256" key="9">
    <source>
        <dbReference type="ARBA" id="ARBA00022679"/>
    </source>
</evidence>
<protein>
    <recommendedName>
        <fullName evidence="6">mRNA-capping enzyme subunit alpha</fullName>
        <ecNumber evidence="5">2.7.7.50</ecNumber>
    </recommendedName>
    <alternativeName>
        <fullName evidence="20">GTP--RNA guanylyltransferase</fullName>
    </alternativeName>
    <alternativeName>
        <fullName evidence="21">mRNA guanylyltransferase</fullName>
    </alternativeName>
</protein>
<dbReference type="FunFam" id="3.30.470.30:FF:000011">
    <property type="entry name" value="mRNA-capping enzyme subunit alpha"/>
    <property type="match status" value="1"/>
</dbReference>
<keyword evidence="29" id="KW-1185">Reference proteome</keyword>
<name>A0A8H3W5Q8_9PEZI</name>
<dbReference type="GO" id="GO:0035091">
    <property type="term" value="F:phosphatidylinositol binding"/>
    <property type="evidence" value="ECO:0007669"/>
    <property type="project" value="InterPro"/>
</dbReference>
<evidence type="ECO:0000256" key="16">
    <source>
        <dbReference type="ARBA" id="ARBA00023121"/>
    </source>
</evidence>
<dbReference type="GO" id="GO:0010008">
    <property type="term" value="C:endosome membrane"/>
    <property type="evidence" value="ECO:0007669"/>
    <property type="project" value="UniProtKB-SubCell"/>
</dbReference>
<keyword evidence="7" id="KW-0813">Transport</keyword>
<comment type="catalytic activity">
    <reaction evidence="22">
        <text>a 5'-end diphospho-ribonucleoside in mRNA + GTP + H(+) = a 5'-end (5'-triphosphoguanosine)-ribonucleoside in mRNA + diphosphate</text>
        <dbReference type="Rhea" id="RHEA:67012"/>
        <dbReference type="Rhea" id="RHEA-COMP:17165"/>
        <dbReference type="Rhea" id="RHEA-COMP:17166"/>
        <dbReference type="ChEBI" id="CHEBI:15378"/>
        <dbReference type="ChEBI" id="CHEBI:33019"/>
        <dbReference type="ChEBI" id="CHEBI:37565"/>
        <dbReference type="ChEBI" id="CHEBI:167616"/>
        <dbReference type="ChEBI" id="CHEBI:167617"/>
        <dbReference type="EC" id="2.7.7.50"/>
    </reaction>
    <physiologicalReaction direction="left-to-right" evidence="22">
        <dbReference type="Rhea" id="RHEA:67013"/>
    </physiologicalReaction>
</comment>
<keyword evidence="13" id="KW-0653">Protein transport</keyword>
<keyword evidence="9" id="KW-0808">Transferase</keyword>